<dbReference type="AlphaFoldDB" id="A0A1G2CID7"/>
<reference evidence="2 3" key="1">
    <citation type="journal article" date="2016" name="Nat. Commun.">
        <title>Thousands of microbial genomes shed light on interconnected biogeochemical processes in an aquifer system.</title>
        <authorList>
            <person name="Anantharaman K."/>
            <person name="Brown C.T."/>
            <person name="Hug L.A."/>
            <person name="Sharon I."/>
            <person name="Castelle C.J."/>
            <person name="Probst A.J."/>
            <person name="Thomas B.C."/>
            <person name="Singh A."/>
            <person name="Wilkins M.J."/>
            <person name="Karaoz U."/>
            <person name="Brodie E.L."/>
            <person name="Williams K.H."/>
            <person name="Hubbard S.S."/>
            <person name="Banfield J.F."/>
        </authorList>
    </citation>
    <scope>NUCLEOTIDE SEQUENCE [LARGE SCALE GENOMIC DNA]</scope>
</reference>
<dbReference type="Pfam" id="PF18643">
    <property type="entry name" value="RE_BsaWI"/>
    <property type="match status" value="1"/>
</dbReference>
<proteinExistence type="predicted"/>
<dbReference type="EMBL" id="MHLA01000001">
    <property type="protein sequence ID" value="OGZ00421.1"/>
    <property type="molecule type" value="Genomic_DNA"/>
</dbReference>
<dbReference type="InterPro" id="IPR041551">
    <property type="entry name" value="RE_BsaWI"/>
</dbReference>
<gene>
    <name evidence="2" type="ORF">A2945_03710</name>
</gene>
<accession>A0A1G2CID7</accession>
<feature type="domain" description="BsaWI restriction endonuclease type 2" evidence="1">
    <location>
        <begin position="132"/>
        <end position="218"/>
    </location>
</feature>
<organism evidence="2 3">
    <name type="scientific">Candidatus Liptonbacteria bacterium RIFCSPLOWO2_01_FULL_52_25</name>
    <dbReference type="NCBI Taxonomy" id="1798650"/>
    <lineage>
        <taxon>Bacteria</taxon>
        <taxon>Candidatus Liptoniibacteriota</taxon>
    </lineage>
</organism>
<evidence type="ECO:0000259" key="1">
    <source>
        <dbReference type="Pfam" id="PF18643"/>
    </source>
</evidence>
<comment type="caution">
    <text evidence="2">The sequence shown here is derived from an EMBL/GenBank/DDBJ whole genome shotgun (WGS) entry which is preliminary data.</text>
</comment>
<name>A0A1G2CID7_9BACT</name>
<sequence>MSQQNLEEIYQKIKQQLGGSKRKPTEVVRAILDVLENARIPSEEIFATTQNFYIRSFQDLGFGDQNQARQSWVVASGNNFEDLMRAVINVALNKVGILAIKGDRLRKKSQANEIVEFLTLRARRRCTQASTGVWPDSDVIVLTKDKDGRFKAFALISCKTSDHSRNDSVMFWALALRETNIKYCLATMDLDDKFSRGDGDARVSGHRKKAEAYLDRVYSTNPNTIECSQVFKLNLGLAEGASPLLEDLKRWRQEVVPNFVAEPVHGGFLG</sequence>
<dbReference type="Proteomes" id="UP000178880">
    <property type="component" value="Unassembled WGS sequence"/>
</dbReference>
<evidence type="ECO:0000313" key="3">
    <source>
        <dbReference type="Proteomes" id="UP000178880"/>
    </source>
</evidence>
<protein>
    <recommendedName>
        <fullName evidence="1">BsaWI restriction endonuclease type 2 domain-containing protein</fullName>
    </recommendedName>
</protein>
<evidence type="ECO:0000313" key="2">
    <source>
        <dbReference type="EMBL" id="OGZ00421.1"/>
    </source>
</evidence>